<dbReference type="EMBL" id="VLLE01000003">
    <property type="protein sequence ID" value="TWI83322.1"/>
    <property type="molecule type" value="Genomic_DNA"/>
</dbReference>
<dbReference type="HAMAP" id="MF_00687">
    <property type="entry name" value="KduI"/>
    <property type="match status" value="1"/>
</dbReference>
<name>A0A562SQ16_9BACT</name>
<dbReference type="Gene3D" id="2.60.120.10">
    <property type="entry name" value="Jelly Rolls"/>
    <property type="match status" value="1"/>
</dbReference>
<protein>
    <recommendedName>
        <fullName evidence="6">4-deoxy-L-threo-5-hexosulose-uronate ketol-isomerase</fullName>
        <ecNumber evidence="6">5.3.1.17</ecNumber>
    </recommendedName>
    <alternativeName>
        <fullName evidence="6">5-keto-4-deoxyuronate isomerase</fullName>
    </alternativeName>
    <alternativeName>
        <fullName evidence="6">DKI isomerase</fullName>
    </alternativeName>
</protein>
<dbReference type="Proteomes" id="UP000316167">
    <property type="component" value="Unassembled WGS sequence"/>
</dbReference>
<dbReference type="GO" id="GO:0045490">
    <property type="term" value="P:pectin catabolic process"/>
    <property type="evidence" value="ECO:0007669"/>
    <property type="project" value="UniProtKB-UniRule"/>
</dbReference>
<dbReference type="PANTHER" id="PTHR38461">
    <property type="entry name" value="4-DEOXY-L-THREO-5-HEXOSULOSE-URONATE KETOL-ISOMERASE"/>
    <property type="match status" value="1"/>
</dbReference>
<dbReference type="GO" id="GO:0019698">
    <property type="term" value="P:D-galacturonate catabolic process"/>
    <property type="evidence" value="ECO:0007669"/>
    <property type="project" value="TreeGrafter"/>
</dbReference>
<feature type="binding site" evidence="6">
    <location>
        <position position="219"/>
    </location>
    <ligand>
        <name>Zn(2+)</name>
        <dbReference type="ChEBI" id="CHEBI:29105"/>
    </ligand>
</feature>
<keyword evidence="4 6" id="KW-0862">Zinc</keyword>
<dbReference type="CDD" id="cd20294">
    <property type="entry name" value="cupin_KduI_N"/>
    <property type="match status" value="1"/>
</dbReference>
<dbReference type="InterPro" id="IPR027449">
    <property type="entry name" value="KduI_N"/>
</dbReference>
<comment type="cofactor">
    <cofactor evidence="6">
        <name>Zn(2+)</name>
        <dbReference type="ChEBI" id="CHEBI:29105"/>
    </cofactor>
    <text evidence="6">Binds 1 zinc ion per subunit.</text>
</comment>
<feature type="binding site" evidence="6">
    <location>
        <position position="226"/>
    </location>
    <ligand>
        <name>Zn(2+)</name>
        <dbReference type="ChEBI" id="CHEBI:29105"/>
    </ligand>
</feature>
<dbReference type="InterPro" id="IPR014710">
    <property type="entry name" value="RmlC-like_jellyroll"/>
</dbReference>
<dbReference type="InterPro" id="IPR021120">
    <property type="entry name" value="KduI/IolB_isomerase"/>
</dbReference>
<comment type="similarity">
    <text evidence="2 6">Belongs to the KduI family.</text>
</comment>
<evidence type="ECO:0000313" key="7">
    <source>
        <dbReference type="EMBL" id="TWI83322.1"/>
    </source>
</evidence>
<evidence type="ECO:0000256" key="1">
    <source>
        <dbReference type="ARBA" id="ARBA00000552"/>
    </source>
</evidence>
<dbReference type="CDD" id="cd20491">
    <property type="entry name" value="cupin_KduI_C"/>
    <property type="match status" value="1"/>
</dbReference>
<feature type="binding site" evidence="6">
    <location>
        <position position="268"/>
    </location>
    <ligand>
        <name>Zn(2+)</name>
        <dbReference type="ChEBI" id="CHEBI:29105"/>
    </ligand>
</feature>
<dbReference type="GO" id="GO:0042840">
    <property type="term" value="P:D-glucuronate catabolic process"/>
    <property type="evidence" value="ECO:0007669"/>
    <property type="project" value="TreeGrafter"/>
</dbReference>
<keyword evidence="5 6" id="KW-0413">Isomerase</keyword>
<evidence type="ECO:0000256" key="3">
    <source>
        <dbReference type="ARBA" id="ARBA00022723"/>
    </source>
</evidence>
<dbReference type="AlphaFoldDB" id="A0A562SQ16"/>
<dbReference type="PANTHER" id="PTHR38461:SF1">
    <property type="entry name" value="4-DEOXY-L-THREO-5-HEXOSULOSE-URONATE KETOL-ISOMERASE"/>
    <property type="match status" value="1"/>
</dbReference>
<dbReference type="SUPFAM" id="SSF51182">
    <property type="entry name" value="RmlC-like cupins"/>
    <property type="match status" value="1"/>
</dbReference>
<dbReference type="PIRSF" id="PIRSF006625">
    <property type="entry name" value="KduI"/>
    <property type="match status" value="1"/>
</dbReference>
<keyword evidence="3 6" id="KW-0479">Metal-binding</keyword>
<dbReference type="RefSeq" id="WP_242009492.1">
    <property type="nucleotide sequence ID" value="NZ_VLLE01000003.1"/>
</dbReference>
<dbReference type="Pfam" id="PF04962">
    <property type="entry name" value="KduI"/>
    <property type="match status" value="1"/>
</dbReference>
<comment type="pathway">
    <text evidence="6">Glycan metabolism; pectin degradation; 2-dehydro-3-deoxy-D-gluconate from pectin: step 4/5.</text>
</comment>
<dbReference type="Gene3D" id="2.60.120.520">
    <property type="entry name" value="pectin degrading enzyme 5-keto 4- deoxyuronate isomerase, domain 1"/>
    <property type="match status" value="1"/>
</dbReference>
<gene>
    <name evidence="6" type="primary">kduI</name>
    <name evidence="7" type="ORF">IQ13_1430</name>
</gene>
<dbReference type="InterPro" id="IPR007045">
    <property type="entry name" value="KduI"/>
</dbReference>
<accession>A0A562SQ16</accession>
<evidence type="ECO:0000256" key="4">
    <source>
        <dbReference type="ARBA" id="ARBA00022833"/>
    </source>
</evidence>
<evidence type="ECO:0000313" key="8">
    <source>
        <dbReference type="Proteomes" id="UP000316167"/>
    </source>
</evidence>
<keyword evidence="8" id="KW-1185">Reference proteome</keyword>
<dbReference type="GO" id="GO:0008270">
    <property type="term" value="F:zinc ion binding"/>
    <property type="evidence" value="ECO:0007669"/>
    <property type="project" value="UniProtKB-UniRule"/>
</dbReference>
<comment type="catalytic activity">
    <reaction evidence="1 6">
        <text>5-dehydro-4-deoxy-D-glucuronate = 3-deoxy-D-glycero-2,5-hexodiulosonate</text>
        <dbReference type="Rhea" id="RHEA:23896"/>
        <dbReference type="ChEBI" id="CHEBI:17117"/>
        <dbReference type="ChEBI" id="CHEBI:29071"/>
        <dbReference type="EC" id="5.3.1.17"/>
    </reaction>
</comment>
<sequence>MATKKAKTPALQLKDYNSNTYMDGDMEIRFAVGPEETKNFNTQQLIDNFLVKDLMVADKLKLVYSHYDRVIIGGAVPVAKAITLTNHPELRADYFLERRELGIINIGGKGTVTADGKKYELDKLSCLYLGKGTQKVSFTSSSKKNPAVFYLLSAPAHATYPNTLYTKEQASPVELGAVETANKRTVYKYIHLDGIRSCQLVMGLTVLAPGSVWNSIPPHTHTRRMEVYLYFDLPEGQRLFHFMGNPMETRHLVMTNNEAVISAPWSTHYGCGTTNYGFIWGMAGENLVYTDMDPAPVATLK</sequence>
<organism evidence="7 8">
    <name type="scientific">Lacibacter cauensis</name>
    <dbReference type="NCBI Taxonomy" id="510947"/>
    <lineage>
        <taxon>Bacteria</taxon>
        <taxon>Pseudomonadati</taxon>
        <taxon>Bacteroidota</taxon>
        <taxon>Chitinophagia</taxon>
        <taxon>Chitinophagales</taxon>
        <taxon>Chitinophagaceae</taxon>
        <taxon>Lacibacter</taxon>
    </lineage>
</organism>
<comment type="function">
    <text evidence="6">Catalyzes the isomerization of 5-dehydro-4-deoxy-D-glucuronate to 3-deoxy-D-glycero-2,5-hexodiulosonate.</text>
</comment>
<dbReference type="UniPathway" id="UPA00545">
    <property type="reaction ID" value="UER00826"/>
</dbReference>
<evidence type="ECO:0000256" key="5">
    <source>
        <dbReference type="ARBA" id="ARBA00023235"/>
    </source>
</evidence>
<comment type="caution">
    <text evidence="7">The sequence shown here is derived from an EMBL/GenBank/DDBJ whole genome shotgun (WGS) entry which is preliminary data.</text>
</comment>
<dbReference type="EC" id="5.3.1.17" evidence="6"/>
<dbReference type="NCBIfam" id="NF002091">
    <property type="entry name" value="PRK00924.1"/>
    <property type="match status" value="1"/>
</dbReference>
<feature type="binding site" evidence="6">
    <location>
        <position position="221"/>
    </location>
    <ligand>
        <name>Zn(2+)</name>
        <dbReference type="ChEBI" id="CHEBI:29105"/>
    </ligand>
</feature>
<proteinExistence type="inferred from homology"/>
<reference evidence="7 8" key="1">
    <citation type="journal article" date="2015" name="Stand. Genomic Sci.">
        <title>Genomic Encyclopedia of Bacterial and Archaeal Type Strains, Phase III: the genomes of soil and plant-associated and newly described type strains.</title>
        <authorList>
            <person name="Whitman W.B."/>
            <person name="Woyke T."/>
            <person name="Klenk H.P."/>
            <person name="Zhou Y."/>
            <person name="Lilburn T.G."/>
            <person name="Beck B.J."/>
            <person name="De Vos P."/>
            <person name="Vandamme P."/>
            <person name="Eisen J.A."/>
            <person name="Garrity G."/>
            <person name="Hugenholtz P."/>
            <person name="Kyrpides N.C."/>
        </authorList>
    </citation>
    <scope>NUCLEOTIDE SEQUENCE [LARGE SCALE GENOMIC DNA]</scope>
    <source>
        <strain evidence="7 8">CGMCC 1.7271</strain>
    </source>
</reference>
<dbReference type="InterPro" id="IPR011051">
    <property type="entry name" value="RmlC_Cupin_sf"/>
</dbReference>
<evidence type="ECO:0000256" key="6">
    <source>
        <dbReference type="HAMAP-Rule" id="MF_00687"/>
    </source>
</evidence>
<evidence type="ECO:0000256" key="2">
    <source>
        <dbReference type="ARBA" id="ARBA00008086"/>
    </source>
</evidence>
<dbReference type="GO" id="GO:0008697">
    <property type="term" value="F:4-deoxy-L-threo-5-hexosulose-uronate ketol-isomerase activity"/>
    <property type="evidence" value="ECO:0007669"/>
    <property type="project" value="UniProtKB-UniRule"/>
</dbReference>